<proteinExistence type="inferred from homology"/>
<feature type="repeat" description="TPR" evidence="8">
    <location>
        <begin position="133"/>
        <end position="166"/>
    </location>
</feature>
<feature type="repeat" description="TPR" evidence="8">
    <location>
        <begin position="65"/>
        <end position="98"/>
    </location>
</feature>
<dbReference type="GO" id="GO:0097363">
    <property type="term" value="F:protein O-acetylglucosaminyltransferase activity"/>
    <property type="evidence" value="ECO:0007669"/>
    <property type="project" value="UniProtKB-EC"/>
</dbReference>
<dbReference type="PANTHER" id="PTHR44998:SF1">
    <property type="entry name" value="UDP-N-ACETYLGLUCOSAMINE--PEPTIDE N-ACETYLGLUCOSAMINYLTRANSFERASE 110 KDA SUBUNIT"/>
    <property type="match status" value="1"/>
</dbReference>
<dbReference type="Gene3D" id="1.25.40.10">
    <property type="entry name" value="Tetratricopeptide repeat domain"/>
    <property type="match status" value="7"/>
</dbReference>
<dbReference type="Pfam" id="PF13414">
    <property type="entry name" value="TPR_11"/>
    <property type="match status" value="2"/>
</dbReference>
<dbReference type="InterPro" id="IPR011990">
    <property type="entry name" value="TPR-like_helical_dom_sf"/>
</dbReference>
<dbReference type="Gene3D" id="3.40.50.11380">
    <property type="match status" value="1"/>
</dbReference>
<name>A0AA40SYJ1_9NOST</name>
<protein>
    <recommendedName>
        <fullName evidence="3">protein O-GlcNAc transferase</fullName>
        <ecNumber evidence="3">2.4.1.255</ecNumber>
    </recommendedName>
</protein>
<feature type="domain" description="O-GlcNAc transferase C-terminal" evidence="9">
    <location>
        <begin position="532"/>
        <end position="676"/>
    </location>
</feature>
<dbReference type="PROSITE" id="PS50005">
    <property type="entry name" value="TPR"/>
    <property type="match status" value="9"/>
</dbReference>
<dbReference type="Pfam" id="PF13432">
    <property type="entry name" value="TPR_16"/>
    <property type="match status" value="1"/>
</dbReference>
<evidence type="ECO:0000256" key="3">
    <source>
        <dbReference type="ARBA" id="ARBA00011970"/>
    </source>
</evidence>
<feature type="repeat" description="TPR" evidence="8">
    <location>
        <begin position="371"/>
        <end position="404"/>
    </location>
</feature>
<gene>
    <name evidence="10" type="ORF">FNW02_17640</name>
</gene>
<dbReference type="Proteomes" id="UP001165986">
    <property type="component" value="Unassembled WGS sequence"/>
</dbReference>
<evidence type="ECO:0000256" key="7">
    <source>
        <dbReference type="ARBA" id="ARBA00022803"/>
    </source>
</evidence>
<feature type="repeat" description="TPR" evidence="8">
    <location>
        <begin position="99"/>
        <end position="132"/>
    </location>
</feature>
<evidence type="ECO:0000256" key="2">
    <source>
        <dbReference type="ARBA" id="ARBA00005386"/>
    </source>
</evidence>
<feature type="repeat" description="TPR" evidence="8">
    <location>
        <begin position="167"/>
        <end position="200"/>
    </location>
</feature>
<keyword evidence="6" id="KW-0677">Repeat</keyword>
<evidence type="ECO:0000256" key="5">
    <source>
        <dbReference type="ARBA" id="ARBA00022679"/>
    </source>
</evidence>
<evidence type="ECO:0000313" key="10">
    <source>
        <dbReference type="EMBL" id="MBD6617601.1"/>
    </source>
</evidence>
<dbReference type="EC" id="2.4.1.255" evidence="3"/>
<dbReference type="InterPro" id="IPR019734">
    <property type="entry name" value="TPR_rpt"/>
</dbReference>
<dbReference type="Gene3D" id="3.40.50.2000">
    <property type="entry name" value="Glycogen Phosphorylase B"/>
    <property type="match status" value="1"/>
</dbReference>
<accession>A0AA40SYJ1</accession>
<evidence type="ECO:0000256" key="8">
    <source>
        <dbReference type="PROSITE-ProRule" id="PRU00339"/>
    </source>
</evidence>
<dbReference type="PROSITE" id="PS50293">
    <property type="entry name" value="TPR_REGION"/>
    <property type="match status" value="7"/>
</dbReference>
<feature type="repeat" description="TPR" evidence="8">
    <location>
        <begin position="201"/>
        <end position="234"/>
    </location>
</feature>
<dbReference type="EMBL" id="VJXY01000018">
    <property type="protein sequence ID" value="MBD6617601.1"/>
    <property type="molecule type" value="Genomic_DNA"/>
</dbReference>
<keyword evidence="7 8" id="KW-0802">TPR repeat</keyword>
<reference evidence="10" key="1">
    <citation type="submission" date="2019-07" db="EMBL/GenBank/DDBJ databases">
        <title>Toxilogical consequences of a new and cryptic species of cyanobacteria (Komarekiella delphini-convector) recovered from the epidermis of a bottlenose dolphin and 1500 ft. in the air.</title>
        <authorList>
            <person name="Brown A.O."/>
            <person name="Dvorak P."/>
            <person name="Villanueva C.D."/>
            <person name="Foss A.J."/>
            <person name="Garvey A.D."/>
            <person name="Gibson Q.A."/>
            <person name="Johansen J.R."/>
            <person name="Casamatta D.A."/>
        </authorList>
    </citation>
    <scope>NUCLEOTIDE SEQUENCE</scope>
    <source>
        <strain evidence="10">SJRDD-AB1</strain>
    </source>
</reference>
<dbReference type="InterPro" id="IPR029489">
    <property type="entry name" value="OGT/SEC/SPY_C"/>
</dbReference>
<keyword evidence="5" id="KW-0808">Transferase</keyword>
<evidence type="ECO:0000256" key="1">
    <source>
        <dbReference type="ARBA" id="ARBA00004922"/>
    </source>
</evidence>
<feature type="domain" description="O-GlcNAc transferase C-terminal" evidence="9">
    <location>
        <begin position="690"/>
        <end position="870"/>
    </location>
</feature>
<evidence type="ECO:0000313" key="11">
    <source>
        <dbReference type="Proteomes" id="UP001165986"/>
    </source>
</evidence>
<dbReference type="PANTHER" id="PTHR44998">
    <property type="match status" value="1"/>
</dbReference>
<evidence type="ECO:0000256" key="6">
    <source>
        <dbReference type="ARBA" id="ARBA00022737"/>
    </source>
</evidence>
<comment type="caution">
    <text evidence="10">The sequence shown here is derived from an EMBL/GenBank/DDBJ whole genome shotgun (WGS) entry which is preliminary data.</text>
</comment>
<evidence type="ECO:0000259" key="9">
    <source>
        <dbReference type="Pfam" id="PF13844"/>
    </source>
</evidence>
<feature type="repeat" description="TPR" evidence="8">
    <location>
        <begin position="235"/>
        <end position="268"/>
    </location>
</feature>
<dbReference type="SUPFAM" id="SSF48452">
    <property type="entry name" value="TPR-like"/>
    <property type="match status" value="2"/>
</dbReference>
<dbReference type="Pfam" id="PF13181">
    <property type="entry name" value="TPR_8"/>
    <property type="match status" value="1"/>
</dbReference>
<sequence length="898" mass="102414">MSDGTALLTKGHYSEAIAYFQEEITKSPNAPEFYFQLGTALALSSQLQEAVGAFQQALQINPEYAEAYSNLGVLFSLQGQVEKAITCYRQAVRLQPNFPEVLNNLGLLLREQGKLDEAISSFREALNLNSNYLEAINNLGLVLTQQGELDEAITLFRQALTLNPDNVDTLNHLGSTLKTKGMLAEAIVYLKQAIQLEPEEAIAHNYLGTIYKDQGQVEEAVVCYRRAIDIDPSYAEAYRNLGLILTRQNQLEEATECLETALKLKPDFPEAFNNLGIICKRRMRWQEAGDYFEQAIELRPHYALAHKNLADIFVLTGCIDKAITSYQEALNLGLTDLDAWVTLCRLLRQQSRIEEALFCSQRGLEQYPKCANLHYAQGLIYIHTNKVDKAVDSLRQALELEPEQFETYYHLGEALISQGRLAEGRDVLRRGYSVHRDPNFRVRRALSLPIILSSCQEIDQERDRLLDEMQALDSEGITLKDPVGVASVVNFYPAYHGRNDRQLQTAIARFYVNNCPNLDWVAPHCKGDRPIKKRWRIGFCSQFLRGHTMGKLYGGILEKLPRDQFEVILLRLPDFKDAMTAKIGSYADSVISLENNLVKARQQIAEQELDLLFYTDIGMAPLSYFLAFARLAPVQCMTWGHPSTTGIPNMDYFLSAEVFESDNAQDHYSEHLIQLKQPGIYYTQPTLPLPASRETFGLPPEGSLYLCPQSSFKFHPEFDQIIGDLLRRDPQGWFVLLEGISSHWDELLRQRWVENIPDVANRICIMRRLSYEEYLQLLILGDVMLDPIHFGGGNTSLEAFAAGLPIVTWPGDYLRSRLTYGFYQQMGLLDCVAWDAKSYIEMAYRLVHDLEWRSHIQQEIQKRASVLYENQAAITEIARFFQLAITAYDCHQTIRTWR</sequence>
<comment type="pathway">
    <text evidence="1">Protein modification; protein glycosylation.</text>
</comment>
<dbReference type="GO" id="GO:0006493">
    <property type="term" value="P:protein O-linked glycosylation"/>
    <property type="evidence" value="ECO:0007669"/>
    <property type="project" value="TreeGrafter"/>
</dbReference>
<dbReference type="RefSeq" id="WP_191758815.1">
    <property type="nucleotide sequence ID" value="NZ_VJXY01000018.1"/>
</dbReference>
<comment type="similarity">
    <text evidence="2">Belongs to the glycosyltransferase 41 family. O-GlcNAc transferase subfamily.</text>
</comment>
<evidence type="ECO:0000256" key="4">
    <source>
        <dbReference type="ARBA" id="ARBA00022676"/>
    </source>
</evidence>
<keyword evidence="4" id="KW-0328">Glycosyltransferase</keyword>
<organism evidence="10 11">
    <name type="scientific">Komarekiella delphini-convector SJRDD-AB1</name>
    <dbReference type="NCBI Taxonomy" id="2593771"/>
    <lineage>
        <taxon>Bacteria</taxon>
        <taxon>Bacillati</taxon>
        <taxon>Cyanobacteriota</taxon>
        <taxon>Cyanophyceae</taxon>
        <taxon>Nostocales</taxon>
        <taxon>Nostocaceae</taxon>
        <taxon>Komarekiella</taxon>
        <taxon>Komarekiella delphini-convector</taxon>
    </lineage>
</organism>
<feature type="repeat" description="TPR" evidence="8">
    <location>
        <begin position="31"/>
        <end position="64"/>
    </location>
</feature>
<dbReference type="Pfam" id="PF00515">
    <property type="entry name" value="TPR_1"/>
    <property type="match status" value="1"/>
</dbReference>
<keyword evidence="11" id="KW-1185">Reference proteome</keyword>
<feature type="repeat" description="TPR" evidence="8">
    <location>
        <begin position="269"/>
        <end position="302"/>
    </location>
</feature>
<dbReference type="Pfam" id="PF13844">
    <property type="entry name" value="Glyco_transf_41"/>
    <property type="match status" value="2"/>
</dbReference>
<dbReference type="SUPFAM" id="SSF53756">
    <property type="entry name" value="UDP-Glycosyltransferase/glycogen phosphorylase"/>
    <property type="match status" value="1"/>
</dbReference>
<dbReference type="SMART" id="SM00028">
    <property type="entry name" value="TPR"/>
    <property type="match status" value="12"/>
</dbReference>
<dbReference type="Pfam" id="PF13424">
    <property type="entry name" value="TPR_12"/>
    <property type="match status" value="2"/>
</dbReference>
<dbReference type="AlphaFoldDB" id="A0AA40SYJ1"/>